<dbReference type="AlphaFoldDB" id="A0A7K0EVB3"/>
<gene>
    <name evidence="2" type="ORF">GJJ30_29665</name>
</gene>
<protein>
    <submittedName>
        <fullName evidence="2">NAD(P)-binding protein</fullName>
    </submittedName>
</protein>
<sequence length="421" mass="46247">MQSKPSVVIVGAGMAGLTCAVYLRQAGIEATLLEASDGVGGRIRTDLVDGFRLDRGFQILLTAYPEARRLLNYDALNLQPFRPGALIHQSSQWIPFINPLREPAGLFQTLASDAGTFSDKLRIIELIRLVSGLQTDDFFNQEATDTETFLEAFGFSEQIINRFFRPFFGGIFLEDALATSSNFFQFCFRNFYAGNAAVPAAGMEAIPQQLAGQLAPTQIRLNSPVETIQGSTLNLKTGETISADHIVLAVDAAAADRLLGIETPKRLFNSTTNTYFTASQSPKLNQNRSEKLLLLNANRQSAVHNVAIMSEVAPSYAPNGQSLISVSTQGLEIVNEKALAERIRKELTVWFGAEVEQWRWLKTYHIPEALPTYYPGTPHAPLKRAENLYRCGDQTAYPSLNAAMQTGRKVAEQIIANAPVA</sequence>
<dbReference type="RefSeq" id="WP_154178869.1">
    <property type="nucleotide sequence ID" value="NZ_WJXZ01000015.1"/>
</dbReference>
<dbReference type="InterPro" id="IPR036188">
    <property type="entry name" value="FAD/NAD-bd_sf"/>
</dbReference>
<dbReference type="PRINTS" id="PR00469">
    <property type="entry name" value="PNDRDTASEII"/>
</dbReference>
<keyword evidence="3" id="KW-1185">Reference proteome</keyword>
<dbReference type="InterPro" id="IPR002937">
    <property type="entry name" value="Amino_oxidase"/>
</dbReference>
<dbReference type="EMBL" id="WJXZ01000015">
    <property type="protein sequence ID" value="MRS65496.1"/>
    <property type="molecule type" value="Genomic_DNA"/>
</dbReference>
<evidence type="ECO:0000259" key="1">
    <source>
        <dbReference type="Pfam" id="PF01593"/>
    </source>
</evidence>
<accession>A0A7K0EVB3</accession>
<evidence type="ECO:0000313" key="3">
    <source>
        <dbReference type="Proteomes" id="UP000441754"/>
    </source>
</evidence>
<proteinExistence type="predicted"/>
<dbReference type="Proteomes" id="UP000441754">
    <property type="component" value="Unassembled WGS sequence"/>
</dbReference>
<reference evidence="2 3" key="1">
    <citation type="journal article" date="2018" name="Antonie Van Leeuwenhoek">
        <title>Larkinella terrae sp. nov., isolated from soil on Jeju Island, South Korea.</title>
        <authorList>
            <person name="Ten L.N."/>
            <person name="Jeon J."/>
            <person name="Park S.J."/>
            <person name="Park S."/>
            <person name="Lee S.Y."/>
            <person name="Kim M.K."/>
            <person name="Jung H.Y."/>
        </authorList>
    </citation>
    <scope>NUCLEOTIDE SEQUENCE [LARGE SCALE GENOMIC DNA]</scope>
    <source>
        <strain evidence="2 3">KCTC 52001</strain>
    </source>
</reference>
<dbReference type="Pfam" id="PF01593">
    <property type="entry name" value="Amino_oxidase"/>
    <property type="match status" value="1"/>
</dbReference>
<dbReference type="SUPFAM" id="SSF51905">
    <property type="entry name" value="FAD/NAD(P)-binding domain"/>
    <property type="match status" value="1"/>
</dbReference>
<dbReference type="OrthoDB" id="9767561at2"/>
<dbReference type="Gene3D" id="3.50.50.60">
    <property type="entry name" value="FAD/NAD(P)-binding domain"/>
    <property type="match status" value="1"/>
</dbReference>
<feature type="domain" description="Amine oxidase" evidence="1">
    <location>
        <begin position="14"/>
        <end position="415"/>
    </location>
</feature>
<evidence type="ECO:0000313" key="2">
    <source>
        <dbReference type="EMBL" id="MRS65496.1"/>
    </source>
</evidence>
<dbReference type="GO" id="GO:0016491">
    <property type="term" value="F:oxidoreductase activity"/>
    <property type="evidence" value="ECO:0007669"/>
    <property type="project" value="InterPro"/>
</dbReference>
<comment type="caution">
    <text evidence="2">The sequence shown here is derived from an EMBL/GenBank/DDBJ whole genome shotgun (WGS) entry which is preliminary data.</text>
</comment>
<name>A0A7K0EVB3_9BACT</name>
<organism evidence="2 3">
    <name type="scientific">Larkinella terrae</name>
    <dbReference type="NCBI Taxonomy" id="2025311"/>
    <lineage>
        <taxon>Bacteria</taxon>
        <taxon>Pseudomonadati</taxon>
        <taxon>Bacteroidota</taxon>
        <taxon>Cytophagia</taxon>
        <taxon>Cytophagales</taxon>
        <taxon>Spirosomataceae</taxon>
        <taxon>Larkinella</taxon>
    </lineage>
</organism>
<dbReference type="PANTHER" id="PTHR42841">
    <property type="entry name" value="AMINE OXIDASE"/>
    <property type="match status" value="1"/>
</dbReference>